<dbReference type="STRING" id="572480.Arnit_2557"/>
<dbReference type="InterPro" id="IPR000653">
    <property type="entry name" value="DegT/StrS_aminotransferase"/>
</dbReference>
<reference evidence="6 7" key="1">
    <citation type="journal article" date="2010" name="Stand. Genomic Sci.">
        <title>Complete genome sequence of Arcobacter nitrofigilis type strain (CI).</title>
        <authorList>
            <person name="Pati A."/>
            <person name="Gronow S."/>
            <person name="Lapidus A."/>
            <person name="Copeland A."/>
            <person name="Glavina Del Rio T."/>
            <person name="Nolan M."/>
            <person name="Lucas S."/>
            <person name="Tice H."/>
            <person name="Cheng J.F."/>
            <person name="Han C."/>
            <person name="Chertkov O."/>
            <person name="Bruce D."/>
            <person name="Tapia R."/>
            <person name="Goodwin L."/>
            <person name="Pitluck S."/>
            <person name="Liolios K."/>
            <person name="Ivanova N."/>
            <person name="Mavromatis K."/>
            <person name="Chen A."/>
            <person name="Palaniappan K."/>
            <person name="Land M."/>
            <person name="Hauser L."/>
            <person name="Chang Y.J."/>
            <person name="Jeffries C.D."/>
            <person name="Detter J.C."/>
            <person name="Rohde M."/>
            <person name="Goker M."/>
            <person name="Bristow J."/>
            <person name="Eisen J.A."/>
            <person name="Markowitz V."/>
            <person name="Hugenholtz P."/>
            <person name="Klenk H.P."/>
            <person name="Kyrpides N.C."/>
        </authorList>
    </citation>
    <scope>NUCLEOTIDE SEQUENCE [LARGE SCALE GENOMIC DNA]</scope>
    <source>
        <strain evidence="7">ATCC 33309 / DSM 7299 / CCUG 15893 / LMG 7604 / NCTC 12251 / CI</strain>
    </source>
</reference>
<dbReference type="Proteomes" id="UP000000939">
    <property type="component" value="Chromosome"/>
</dbReference>
<dbReference type="HOGENOM" id="CLU_033332_6_0_7"/>
<evidence type="ECO:0000256" key="5">
    <source>
        <dbReference type="RuleBase" id="RU004508"/>
    </source>
</evidence>
<gene>
    <name evidence="6" type="ordered locus">Arnit_2557</name>
</gene>
<evidence type="ECO:0000256" key="3">
    <source>
        <dbReference type="PIRSR" id="PIRSR000390-1"/>
    </source>
</evidence>
<keyword evidence="1 4" id="KW-0663">Pyridoxal phosphate</keyword>
<dbReference type="eggNOG" id="COG0399">
    <property type="taxonomic scope" value="Bacteria"/>
</dbReference>
<feature type="modified residue" description="N6-(pyridoxal phosphate)lysine" evidence="4">
    <location>
        <position position="185"/>
    </location>
</feature>
<dbReference type="PANTHER" id="PTHR30244">
    <property type="entry name" value="TRANSAMINASE"/>
    <property type="match status" value="1"/>
</dbReference>
<evidence type="ECO:0000313" key="7">
    <source>
        <dbReference type="Proteomes" id="UP000000939"/>
    </source>
</evidence>
<evidence type="ECO:0000256" key="2">
    <source>
        <dbReference type="ARBA" id="ARBA00037999"/>
    </source>
</evidence>
<dbReference type="PIRSF" id="PIRSF000390">
    <property type="entry name" value="PLP_StrS"/>
    <property type="match status" value="1"/>
</dbReference>
<dbReference type="InterPro" id="IPR015424">
    <property type="entry name" value="PyrdxlP-dep_Trfase"/>
</dbReference>
<accession>D5V6D6</accession>
<dbReference type="GO" id="GO:0000271">
    <property type="term" value="P:polysaccharide biosynthetic process"/>
    <property type="evidence" value="ECO:0007669"/>
    <property type="project" value="TreeGrafter"/>
</dbReference>
<evidence type="ECO:0000256" key="1">
    <source>
        <dbReference type="ARBA" id="ARBA00022898"/>
    </source>
</evidence>
<proteinExistence type="inferred from homology"/>
<dbReference type="Gene3D" id="3.90.1150.10">
    <property type="entry name" value="Aspartate Aminotransferase, domain 1"/>
    <property type="match status" value="1"/>
</dbReference>
<evidence type="ECO:0000256" key="4">
    <source>
        <dbReference type="PIRSR" id="PIRSR000390-2"/>
    </source>
</evidence>
<keyword evidence="6" id="KW-0808">Transferase</keyword>
<dbReference type="RefSeq" id="WP_013136351.1">
    <property type="nucleotide sequence ID" value="NC_014166.1"/>
</dbReference>
<dbReference type="InterPro" id="IPR015421">
    <property type="entry name" value="PyrdxlP-dep_Trfase_major"/>
</dbReference>
<evidence type="ECO:0000313" key="6">
    <source>
        <dbReference type="EMBL" id="ADG94206.1"/>
    </source>
</evidence>
<comment type="similarity">
    <text evidence="2 5">Belongs to the DegT/DnrJ/EryC1 family.</text>
</comment>
<dbReference type="GO" id="GO:0047310">
    <property type="term" value="F:glutamine-scyllo-inositol transaminase activity"/>
    <property type="evidence" value="ECO:0007669"/>
    <property type="project" value="UniProtKB-EC"/>
</dbReference>
<dbReference type="AlphaFoldDB" id="D5V6D6"/>
<dbReference type="CDD" id="cd00616">
    <property type="entry name" value="AHBA_syn"/>
    <property type="match status" value="1"/>
</dbReference>
<organism evidence="6 7">
    <name type="scientific">Arcobacter nitrofigilis (strain ATCC 33309 / DSM 7299 / CCUG 15893 / LMG 7604 / NCTC 12251 / CI)</name>
    <name type="common">Campylobacter nitrofigilis</name>
    <dbReference type="NCBI Taxonomy" id="572480"/>
    <lineage>
        <taxon>Bacteria</taxon>
        <taxon>Pseudomonadati</taxon>
        <taxon>Campylobacterota</taxon>
        <taxon>Epsilonproteobacteria</taxon>
        <taxon>Campylobacterales</taxon>
        <taxon>Arcobacteraceae</taxon>
        <taxon>Arcobacter</taxon>
    </lineage>
</organism>
<keyword evidence="6" id="KW-0032">Aminotransferase</keyword>
<dbReference type="OrthoDB" id="9766188at2"/>
<dbReference type="EC" id="2.6.1.50" evidence="6"/>
<dbReference type="GO" id="GO:0030170">
    <property type="term" value="F:pyridoxal phosphate binding"/>
    <property type="evidence" value="ECO:0007669"/>
    <property type="project" value="TreeGrafter"/>
</dbReference>
<dbReference type="EMBL" id="CP001999">
    <property type="protein sequence ID" value="ADG94206.1"/>
    <property type="molecule type" value="Genomic_DNA"/>
</dbReference>
<dbReference type="Pfam" id="PF01041">
    <property type="entry name" value="DegT_DnrJ_EryC1"/>
    <property type="match status" value="1"/>
</dbReference>
<feature type="active site" description="Proton acceptor" evidence="3">
    <location>
        <position position="185"/>
    </location>
</feature>
<dbReference type="SUPFAM" id="SSF53383">
    <property type="entry name" value="PLP-dependent transferases"/>
    <property type="match status" value="1"/>
</dbReference>
<protein>
    <submittedName>
        <fullName evidence="6">Glutamine--scyllo-inositol transaminase</fullName>
        <ecNumber evidence="6">2.6.1.50</ecNumber>
    </submittedName>
</protein>
<name>D5V6D6_ARCNC</name>
<sequence length="362" mass="40720">MILCANPKEQYLTHKTEIQNAINKVLESGWYILGQEVKLFENEFSNFVGTKYTISVASGTDALFLALKALNIGTGDEVITVSHTATATVSAIKATGATPIMVDIEKEYFTIDIEEVKKRVSNKTKAIIAVHIYGQPCDMDALIKISNENNIDIIEDCAQASGASYKGKELGSIGTLGCFSFFPTKNLGAIGDGGAITTNCEKLYNKLLKLRQYGWDENRDSEFSGYNSRLDELQAAILRVKLKYLKQDTKKRNDIAKLYYEALKNSSLILPKVRDNCYHSFHLFVVRLKNRNQLKEYLKSKNILAMIHYEKPVHLQEAFTINHDLNCTENIAGEILSLPMYPELSEKDIKYISTKCLEVKES</sequence>
<dbReference type="KEGG" id="ant:Arnit_2557"/>
<dbReference type="PANTHER" id="PTHR30244:SF36">
    <property type="entry name" value="3-OXO-GLUCOSE-6-PHOSPHATE:GLUTAMATE AMINOTRANSFERASE"/>
    <property type="match status" value="1"/>
</dbReference>
<dbReference type="InterPro" id="IPR015422">
    <property type="entry name" value="PyrdxlP-dep_Trfase_small"/>
</dbReference>
<keyword evidence="7" id="KW-1185">Reference proteome</keyword>
<dbReference type="Gene3D" id="3.40.640.10">
    <property type="entry name" value="Type I PLP-dependent aspartate aminotransferase-like (Major domain)"/>
    <property type="match status" value="1"/>
</dbReference>